<keyword evidence="2" id="KW-1185">Reference proteome</keyword>
<gene>
    <name evidence="1" type="ORF">LX99_03098</name>
</gene>
<name>A0A316HA23_9SPHI</name>
<protein>
    <submittedName>
        <fullName evidence="1">Uncharacterized protein</fullName>
    </submittedName>
</protein>
<dbReference type="Proteomes" id="UP000245678">
    <property type="component" value="Unassembled WGS sequence"/>
</dbReference>
<organism evidence="1 2">
    <name type="scientific">Mucilaginibacter oryzae</name>
    <dbReference type="NCBI Taxonomy" id="468058"/>
    <lineage>
        <taxon>Bacteria</taxon>
        <taxon>Pseudomonadati</taxon>
        <taxon>Bacteroidota</taxon>
        <taxon>Sphingobacteriia</taxon>
        <taxon>Sphingobacteriales</taxon>
        <taxon>Sphingobacteriaceae</taxon>
        <taxon>Mucilaginibacter</taxon>
    </lineage>
</organism>
<accession>A0A316HA23</accession>
<evidence type="ECO:0000313" key="2">
    <source>
        <dbReference type="Proteomes" id="UP000245678"/>
    </source>
</evidence>
<dbReference type="AlphaFoldDB" id="A0A316HA23"/>
<sequence length="56" mass="6433">MEQNMMLLSTKVIDVRVSDKPVLVKKVPLMNYRGELLAKPFYKPISKILKGKTNEV</sequence>
<dbReference type="EMBL" id="QGHA01000005">
    <property type="protein sequence ID" value="PWK77287.1"/>
    <property type="molecule type" value="Genomic_DNA"/>
</dbReference>
<comment type="caution">
    <text evidence="1">The sequence shown here is derived from an EMBL/GenBank/DDBJ whole genome shotgun (WGS) entry which is preliminary data.</text>
</comment>
<evidence type="ECO:0000313" key="1">
    <source>
        <dbReference type="EMBL" id="PWK77287.1"/>
    </source>
</evidence>
<proteinExistence type="predicted"/>
<reference evidence="1 2" key="1">
    <citation type="submission" date="2018-05" db="EMBL/GenBank/DDBJ databases">
        <title>Genomic Encyclopedia of Archaeal and Bacterial Type Strains, Phase II (KMG-II): from individual species to whole genera.</title>
        <authorList>
            <person name="Goeker M."/>
        </authorList>
    </citation>
    <scope>NUCLEOTIDE SEQUENCE [LARGE SCALE GENOMIC DNA]</scope>
    <source>
        <strain evidence="1 2">DSM 19975</strain>
    </source>
</reference>